<dbReference type="EMBL" id="AJWJ01000015">
    <property type="protein sequence ID" value="KAF2077943.1"/>
    <property type="molecule type" value="Genomic_DNA"/>
</dbReference>
<dbReference type="GO" id="GO:0008519">
    <property type="term" value="F:ammonium channel activity"/>
    <property type="evidence" value="ECO:0007669"/>
    <property type="project" value="InterPro"/>
</dbReference>
<feature type="transmembrane region" description="Helical" evidence="8">
    <location>
        <begin position="130"/>
        <end position="150"/>
    </location>
</feature>
<gene>
    <name evidence="10" type="ORF">CYY_000744</name>
</gene>
<keyword evidence="5 8" id="KW-1133">Transmembrane helix</keyword>
<accession>A0A8J4PZ88</accession>
<dbReference type="AlphaFoldDB" id="A0A8J4PZ88"/>
<keyword evidence="7 8" id="KW-0924">Ammonia transport</keyword>
<dbReference type="PANTHER" id="PTHR11730">
    <property type="entry name" value="AMMONIUM TRANSPORTER"/>
    <property type="match status" value="1"/>
</dbReference>
<keyword evidence="6 8" id="KW-0472">Membrane</keyword>
<evidence type="ECO:0000256" key="3">
    <source>
        <dbReference type="ARBA" id="ARBA00022448"/>
    </source>
</evidence>
<dbReference type="PANTHER" id="PTHR11730:SF6">
    <property type="entry name" value="AMMONIUM TRANSPORTER"/>
    <property type="match status" value="1"/>
</dbReference>
<feature type="transmembrane region" description="Helical" evidence="8">
    <location>
        <begin position="375"/>
        <end position="399"/>
    </location>
</feature>
<feature type="transmembrane region" description="Helical" evidence="8">
    <location>
        <begin position="301"/>
        <end position="319"/>
    </location>
</feature>
<evidence type="ECO:0000256" key="5">
    <source>
        <dbReference type="ARBA" id="ARBA00022989"/>
    </source>
</evidence>
<feature type="transmembrane region" description="Helical" evidence="8">
    <location>
        <begin position="210"/>
        <end position="227"/>
    </location>
</feature>
<keyword evidence="3 8" id="KW-0813">Transport</keyword>
<dbReference type="GO" id="GO:0097272">
    <property type="term" value="P:ammonium homeostasis"/>
    <property type="evidence" value="ECO:0007669"/>
    <property type="project" value="TreeGrafter"/>
</dbReference>
<evidence type="ECO:0000256" key="8">
    <source>
        <dbReference type="RuleBase" id="RU362002"/>
    </source>
</evidence>
<evidence type="ECO:0000256" key="7">
    <source>
        <dbReference type="ARBA" id="ARBA00023177"/>
    </source>
</evidence>
<feature type="transmembrane region" description="Helical" evidence="8">
    <location>
        <begin position="331"/>
        <end position="349"/>
    </location>
</feature>
<comment type="caution">
    <text evidence="8">Lacks conserved residue(s) required for the propagation of feature annotation.</text>
</comment>
<dbReference type="Proteomes" id="UP000695562">
    <property type="component" value="Unassembled WGS sequence"/>
</dbReference>
<keyword evidence="4 8" id="KW-0812">Transmembrane</keyword>
<keyword evidence="11" id="KW-1185">Reference proteome</keyword>
<dbReference type="NCBIfam" id="TIGR00836">
    <property type="entry name" value="amt"/>
    <property type="match status" value="1"/>
</dbReference>
<dbReference type="Pfam" id="PF00909">
    <property type="entry name" value="Ammonium_transp"/>
    <property type="match status" value="1"/>
</dbReference>
<name>A0A8J4PZ88_9MYCE</name>
<evidence type="ECO:0000256" key="4">
    <source>
        <dbReference type="ARBA" id="ARBA00022692"/>
    </source>
</evidence>
<evidence type="ECO:0000313" key="11">
    <source>
        <dbReference type="Proteomes" id="UP000695562"/>
    </source>
</evidence>
<sequence length="434" mass="46568">MEYLELNSTKEGLASAVDDMWVLNATYLVFYMQAGFCMLEAGVVRAKNAKSIIMKSIIDTAIGSLLFWALGFGLAFGNANKASNSFIGTSHFLLIGYENLSFFAFQWAFCATSITIVSGSVAERVHVNSCLVYTIVMSALIYPFSAHWVWSYNGWLRNIGYNGIIDFSGGIVVHIVGGCVGLVGAYLVGPRIGRFDSDSGKPKPLPGHSITLSTLGAFIIWYGFYGFNTGSTLGVSGGRINIASRASVTMTISACASCATTLLAIKIKSGKYDVIKSVNSLVGGLVSSAACCAMVEPWAAFIIGCVASFVYLGGSNLLLKLRIDDPLDSSAIHLGCGIWGALSVGIFATERELSLILRKETTVYGLFLGGGFEQLGIQVLGITVVILWCLISSCILFLIMKKFNLLRIDPTKELMGIDMDHHGGPAYPNNIYVV</sequence>
<dbReference type="SUPFAM" id="SSF111352">
    <property type="entry name" value="Ammonium transporter"/>
    <property type="match status" value="1"/>
</dbReference>
<feature type="domain" description="Ammonium transporter AmtB-like" evidence="9">
    <location>
        <begin position="21"/>
        <end position="427"/>
    </location>
</feature>
<evidence type="ECO:0000256" key="1">
    <source>
        <dbReference type="ARBA" id="ARBA00004141"/>
    </source>
</evidence>
<dbReference type="FunFam" id="1.10.3430.10:FF:000008">
    <property type="entry name" value="Ammonium transporter"/>
    <property type="match status" value="1"/>
</dbReference>
<feature type="transmembrane region" description="Helical" evidence="8">
    <location>
        <begin position="20"/>
        <end position="44"/>
    </location>
</feature>
<reference evidence="10" key="1">
    <citation type="submission" date="2020-01" db="EMBL/GenBank/DDBJ databases">
        <title>Development of genomics and gene disruption for Polysphondylium violaceum indicates a role for the polyketide synthase stlB in stalk morphogenesis.</title>
        <authorList>
            <person name="Narita B."/>
            <person name="Kawabe Y."/>
            <person name="Kin K."/>
            <person name="Saito T."/>
            <person name="Gibbs R."/>
            <person name="Kuspa A."/>
            <person name="Muzny D."/>
            <person name="Queller D."/>
            <person name="Richards S."/>
            <person name="Strassman J."/>
            <person name="Sucgang R."/>
            <person name="Worley K."/>
            <person name="Schaap P."/>
        </authorList>
    </citation>
    <scope>NUCLEOTIDE SEQUENCE</scope>
    <source>
        <strain evidence="10">QSvi11</strain>
    </source>
</reference>
<comment type="caution">
    <text evidence="10">The sequence shown here is derived from an EMBL/GenBank/DDBJ whole genome shotgun (WGS) entry which is preliminary data.</text>
</comment>
<comment type="similarity">
    <text evidence="2 8">Belongs to the ammonia transporter channel (TC 1.A.11.2) family.</text>
</comment>
<dbReference type="InterPro" id="IPR018047">
    <property type="entry name" value="Ammonium_transpt_CS"/>
</dbReference>
<evidence type="ECO:0000259" key="9">
    <source>
        <dbReference type="Pfam" id="PF00909"/>
    </source>
</evidence>
<dbReference type="GO" id="GO:0005886">
    <property type="term" value="C:plasma membrane"/>
    <property type="evidence" value="ECO:0007669"/>
    <property type="project" value="UniProtKB-SubCell"/>
</dbReference>
<evidence type="ECO:0000256" key="2">
    <source>
        <dbReference type="ARBA" id="ARBA00005887"/>
    </source>
</evidence>
<evidence type="ECO:0000313" key="10">
    <source>
        <dbReference type="EMBL" id="KAF2077943.1"/>
    </source>
</evidence>
<dbReference type="Gene3D" id="1.10.3430.10">
    <property type="entry name" value="Ammonium transporter AmtB like domains"/>
    <property type="match status" value="1"/>
</dbReference>
<dbReference type="PROSITE" id="PS01219">
    <property type="entry name" value="AMMONIUM_TRANSP"/>
    <property type="match status" value="1"/>
</dbReference>
<feature type="transmembrane region" description="Helical" evidence="8">
    <location>
        <begin position="56"/>
        <end position="79"/>
    </location>
</feature>
<comment type="subcellular location">
    <subcellularLocation>
        <location evidence="8">Cell membrane</location>
        <topology evidence="8">Multi-pass membrane protein</topology>
    </subcellularLocation>
    <subcellularLocation>
        <location evidence="1">Membrane</location>
        <topology evidence="1">Multi-pass membrane protein</topology>
    </subcellularLocation>
</comment>
<feature type="transmembrane region" description="Helical" evidence="8">
    <location>
        <begin position="99"/>
        <end position="118"/>
    </location>
</feature>
<protein>
    <recommendedName>
        <fullName evidence="8">Ammonium transporter</fullName>
    </recommendedName>
</protein>
<dbReference type="InterPro" id="IPR024041">
    <property type="entry name" value="NH4_transpt_AmtB-like_dom"/>
</dbReference>
<organism evidence="10 11">
    <name type="scientific">Polysphondylium violaceum</name>
    <dbReference type="NCBI Taxonomy" id="133409"/>
    <lineage>
        <taxon>Eukaryota</taxon>
        <taxon>Amoebozoa</taxon>
        <taxon>Evosea</taxon>
        <taxon>Eumycetozoa</taxon>
        <taxon>Dictyostelia</taxon>
        <taxon>Dictyosteliales</taxon>
        <taxon>Dictyosteliaceae</taxon>
        <taxon>Polysphondylium</taxon>
    </lineage>
</organism>
<dbReference type="InterPro" id="IPR001905">
    <property type="entry name" value="Ammonium_transpt"/>
</dbReference>
<dbReference type="OrthoDB" id="534912at2759"/>
<feature type="transmembrane region" description="Helical" evidence="8">
    <location>
        <begin position="170"/>
        <end position="189"/>
    </location>
</feature>
<proteinExistence type="inferred from homology"/>
<evidence type="ECO:0000256" key="6">
    <source>
        <dbReference type="ARBA" id="ARBA00023136"/>
    </source>
</evidence>
<dbReference type="InterPro" id="IPR029020">
    <property type="entry name" value="Ammonium/urea_transptr"/>
</dbReference>